<dbReference type="CDD" id="cd01043">
    <property type="entry name" value="DPS"/>
    <property type="match status" value="1"/>
</dbReference>
<comment type="similarity">
    <text evidence="1 2">Belongs to the Dps family.</text>
</comment>
<dbReference type="GO" id="GO:0008199">
    <property type="term" value="F:ferric iron binding"/>
    <property type="evidence" value="ECO:0007669"/>
    <property type="project" value="InterPro"/>
</dbReference>
<accession>A8YBF4</accession>
<proteinExistence type="inferred from homology"/>
<dbReference type="PROSITE" id="PS00818">
    <property type="entry name" value="DPS_1"/>
    <property type="match status" value="1"/>
</dbReference>
<evidence type="ECO:0000313" key="4">
    <source>
        <dbReference type="EMBL" id="CAO86514.1"/>
    </source>
</evidence>
<dbReference type="InterPro" id="IPR012347">
    <property type="entry name" value="Ferritin-like"/>
</dbReference>
<evidence type="ECO:0000256" key="1">
    <source>
        <dbReference type="ARBA" id="ARBA00009497"/>
    </source>
</evidence>
<feature type="domain" description="Ferritin/DPS" evidence="3">
    <location>
        <begin position="92"/>
        <end position="231"/>
    </location>
</feature>
<dbReference type="InterPro" id="IPR023188">
    <property type="entry name" value="DPS_DNA-bd_CS"/>
</dbReference>
<dbReference type="Pfam" id="PF00210">
    <property type="entry name" value="Ferritin"/>
    <property type="match status" value="1"/>
</dbReference>
<reference evidence="4" key="1">
    <citation type="submission" date="2007-08" db="EMBL/GenBank/DDBJ databases">
        <authorList>
            <person name="Frangeul L."/>
        </authorList>
    </citation>
    <scope>NUCLEOTIDE SEQUENCE</scope>
    <source>
        <strain evidence="4">PCC 7806</strain>
    </source>
</reference>
<sequence>MPLIRAVTCTERIGSISYQLLVFRINWPFFSLLSTSNRIKISPLCTHKNYRVFVNSSRRKIMVATPVKTKTTGQYYTTRIDLALDIRKAMVEILSQTLAASLDLKTQVKQAHWNVKGLNFYQLHSLFDEMATELEDYGDMVAERITALGGTALGTARIAAANSILPEYPANIVDGSEHIVALAERYALYAAHLRSAIDTTGNQGDADTADLYTEISRDIDKRLWFLEAHLIKSEDVIE</sequence>
<evidence type="ECO:0000259" key="3">
    <source>
        <dbReference type="Pfam" id="PF00210"/>
    </source>
</evidence>
<protein>
    <submittedName>
        <fullName evidence="4">Genome sequencing data, contig C271</fullName>
    </submittedName>
</protein>
<gene>
    <name evidence="4" type="ORF">IPF_5436</name>
</gene>
<dbReference type="EMBL" id="AM778901">
    <property type="protein sequence ID" value="CAO86514.1"/>
    <property type="molecule type" value="Genomic_DNA"/>
</dbReference>
<evidence type="ECO:0000256" key="2">
    <source>
        <dbReference type="RuleBase" id="RU003875"/>
    </source>
</evidence>
<dbReference type="PRINTS" id="PR01346">
    <property type="entry name" value="HELNAPAPROT"/>
</dbReference>
<dbReference type="NCBIfam" id="NF006975">
    <property type="entry name" value="PRK09448.1"/>
    <property type="match status" value="1"/>
</dbReference>
<dbReference type="AlphaFoldDB" id="A8YBF4"/>
<dbReference type="InterPro" id="IPR002177">
    <property type="entry name" value="DPS_DNA-bd"/>
</dbReference>
<dbReference type="GO" id="GO:0016722">
    <property type="term" value="F:oxidoreductase activity, acting on metal ions"/>
    <property type="evidence" value="ECO:0007669"/>
    <property type="project" value="InterPro"/>
</dbReference>
<organism evidence="4">
    <name type="scientific">Microcystis aeruginosa (strain PCC 7806)</name>
    <dbReference type="NCBI Taxonomy" id="267872"/>
    <lineage>
        <taxon>Bacteria</taxon>
        <taxon>Bacillati</taxon>
        <taxon>Cyanobacteriota</taxon>
        <taxon>Cyanophyceae</taxon>
        <taxon>Oscillatoriophycideae</taxon>
        <taxon>Chroococcales</taxon>
        <taxon>Microcystaceae</taxon>
        <taxon>Microcystis</taxon>
    </lineage>
</organism>
<name>A8YBF4_MICA7</name>
<dbReference type="InterPro" id="IPR008331">
    <property type="entry name" value="Ferritin_DPS_dom"/>
</dbReference>
<dbReference type="InterPro" id="IPR009078">
    <property type="entry name" value="Ferritin-like_SF"/>
</dbReference>
<dbReference type="PANTHER" id="PTHR42932:SF3">
    <property type="entry name" value="DNA PROTECTION DURING STARVATION PROTEIN"/>
    <property type="match status" value="1"/>
</dbReference>
<dbReference type="Gene3D" id="1.20.1260.10">
    <property type="match status" value="1"/>
</dbReference>
<dbReference type="PANTHER" id="PTHR42932">
    <property type="entry name" value="GENERAL STRESS PROTEIN 20U"/>
    <property type="match status" value="1"/>
</dbReference>
<dbReference type="SUPFAM" id="SSF47240">
    <property type="entry name" value="Ferritin-like"/>
    <property type="match status" value="1"/>
</dbReference>